<evidence type="ECO:0000313" key="4">
    <source>
        <dbReference type="Proteomes" id="UP001183414"/>
    </source>
</evidence>
<feature type="chain" id="PRO_5046746194" evidence="2">
    <location>
        <begin position="28"/>
        <end position="349"/>
    </location>
</feature>
<evidence type="ECO:0000313" key="3">
    <source>
        <dbReference type="EMBL" id="MDT0381093.1"/>
    </source>
</evidence>
<keyword evidence="4" id="KW-1185">Reference proteome</keyword>
<keyword evidence="1 2" id="KW-0732">Signal</keyword>
<evidence type="ECO:0000256" key="2">
    <source>
        <dbReference type="SAM" id="SignalP"/>
    </source>
</evidence>
<proteinExistence type="predicted"/>
<protein>
    <submittedName>
        <fullName evidence="3">TRAP transporter substrate-binding protein DctP</fullName>
    </submittedName>
</protein>
<gene>
    <name evidence="3" type="primary">dctP</name>
    <name evidence="3" type="ORF">RM572_20265</name>
</gene>
<dbReference type="InterPro" id="IPR018389">
    <property type="entry name" value="DctP_fam"/>
</dbReference>
<name>A0ABU2NZN9_9ACTN</name>
<dbReference type="RefSeq" id="WP_311674789.1">
    <property type="nucleotide sequence ID" value="NZ_JAVREQ010000019.1"/>
</dbReference>
<feature type="signal peptide" evidence="2">
    <location>
        <begin position="1"/>
        <end position="27"/>
    </location>
</feature>
<organism evidence="3 4">
    <name type="scientific">Streptomyces hazeniae</name>
    <dbReference type="NCBI Taxonomy" id="3075538"/>
    <lineage>
        <taxon>Bacteria</taxon>
        <taxon>Bacillati</taxon>
        <taxon>Actinomycetota</taxon>
        <taxon>Actinomycetes</taxon>
        <taxon>Kitasatosporales</taxon>
        <taxon>Streptomycetaceae</taxon>
        <taxon>Streptomyces</taxon>
    </lineage>
</organism>
<dbReference type="EMBL" id="JAVREQ010000019">
    <property type="protein sequence ID" value="MDT0381093.1"/>
    <property type="molecule type" value="Genomic_DNA"/>
</dbReference>
<comment type="caution">
    <text evidence="3">The sequence shown here is derived from an EMBL/GenBank/DDBJ whole genome shotgun (WGS) entry which is preliminary data.</text>
</comment>
<evidence type="ECO:0000256" key="1">
    <source>
        <dbReference type="ARBA" id="ARBA00022729"/>
    </source>
</evidence>
<dbReference type="Proteomes" id="UP001183414">
    <property type="component" value="Unassembled WGS sequence"/>
</dbReference>
<dbReference type="PANTHER" id="PTHR33376:SF15">
    <property type="entry name" value="BLL6794 PROTEIN"/>
    <property type="match status" value="1"/>
</dbReference>
<dbReference type="PANTHER" id="PTHR33376">
    <property type="match status" value="1"/>
</dbReference>
<reference evidence="4" key="1">
    <citation type="submission" date="2023-07" db="EMBL/GenBank/DDBJ databases">
        <title>30 novel species of actinomycetes from the DSMZ collection.</title>
        <authorList>
            <person name="Nouioui I."/>
        </authorList>
    </citation>
    <scope>NUCLEOTIDE SEQUENCE [LARGE SCALE GENOMIC DNA]</scope>
    <source>
        <strain evidence="4">DSM 42041</strain>
    </source>
</reference>
<dbReference type="PROSITE" id="PS51257">
    <property type="entry name" value="PROKAR_LIPOPROTEIN"/>
    <property type="match status" value="1"/>
</dbReference>
<sequence length="349" mass="38535">MQRFRLLRSLTVAACCLAAAACGTTKAAPDGETLVIADLYSPTHSISEAGIQPFMKEVREASDGRIDFDYRSSEQLVAAEDNHWALRAGAADAGNILYMDSQMSLMYVPQLPGLFTDREVVGASRAFWEFVQTNPQIQADFREWNMRPLFCFTTTNYQMQFSDRSVSGLSGIEGKQVRAAGSILPHTIEATGAVSTDINAAEAYDAFNRGVVEGLSLSVTSMRDYSFYELIESAVIGLDLGGFPVCYAISSERWNQLSDEEQRVLRKAGEQSVVASATTLRDQVEAEIDQWRRDGIDVHVADRTPGFEKHLDQVEDSWVDQLVGDGADRKTVEGAIAQWKRLLAKHTGK</sequence>
<dbReference type="NCBIfam" id="NF037995">
    <property type="entry name" value="TRAP_S1"/>
    <property type="match status" value="1"/>
</dbReference>
<dbReference type="Gene3D" id="3.40.190.170">
    <property type="entry name" value="Bacterial extracellular solute-binding protein, family 7"/>
    <property type="match status" value="1"/>
</dbReference>
<accession>A0ABU2NZN9</accession>
<dbReference type="Pfam" id="PF03480">
    <property type="entry name" value="DctP"/>
    <property type="match status" value="1"/>
</dbReference>
<dbReference type="InterPro" id="IPR038404">
    <property type="entry name" value="TRAP_DctP_sf"/>
</dbReference>